<feature type="transmembrane region" description="Helical" evidence="9">
    <location>
        <begin position="12"/>
        <end position="29"/>
    </location>
</feature>
<evidence type="ECO:0000256" key="8">
    <source>
        <dbReference type="PROSITE-ProRule" id="PRU00284"/>
    </source>
</evidence>
<keyword evidence="12" id="KW-1185">Reference proteome</keyword>
<organism evidence="11 12">
    <name type="scientific">Vibrio sinensis</name>
    <dbReference type="NCBI Taxonomy" id="2302434"/>
    <lineage>
        <taxon>Bacteria</taxon>
        <taxon>Pseudomonadati</taxon>
        <taxon>Pseudomonadota</taxon>
        <taxon>Gammaproteobacteria</taxon>
        <taxon>Vibrionales</taxon>
        <taxon>Vibrionaceae</taxon>
        <taxon>Vibrio</taxon>
    </lineage>
</organism>
<name>A0A3A6QL98_9VIBR</name>
<feature type="domain" description="Methyl-accepting transducer" evidence="10">
    <location>
        <begin position="265"/>
        <end position="501"/>
    </location>
</feature>
<dbReference type="SMART" id="SM01049">
    <property type="entry name" value="Cache_2"/>
    <property type="match status" value="1"/>
</dbReference>
<dbReference type="Gene3D" id="1.10.287.950">
    <property type="entry name" value="Methyl-accepting chemotaxis protein"/>
    <property type="match status" value="1"/>
</dbReference>
<dbReference type="InterPro" id="IPR033480">
    <property type="entry name" value="sCache_2"/>
</dbReference>
<dbReference type="Pfam" id="PF17200">
    <property type="entry name" value="sCache_2"/>
    <property type="match status" value="1"/>
</dbReference>
<evidence type="ECO:0000256" key="2">
    <source>
        <dbReference type="ARBA" id="ARBA00022475"/>
    </source>
</evidence>
<keyword evidence="4 9" id="KW-1133">Transmembrane helix</keyword>
<evidence type="ECO:0000256" key="6">
    <source>
        <dbReference type="ARBA" id="ARBA00023224"/>
    </source>
</evidence>
<dbReference type="GO" id="GO:0007165">
    <property type="term" value="P:signal transduction"/>
    <property type="evidence" value="ECO:0007669"/>
    <property type="project" value="UniProtKB-KW"/>
</dbReference>
<evidence type="ECO:0000259" key="10">
    <source>
        <dbReference type="PROSITE" id="PS50111"/>
    </source>
</evidence>
<sequence>MKSTLVIRCLKVYLIFLTVMCGAAYYGALSVKHTMQDNNVGRLQNLLTNALATVHYFEDQERLGEMSREVAQQHAMRVLQEYKYAKDEYIWAANGQMIFVAAPLDPQIIGQPFADVVGQQASDAIKSSLNGKQGQVVHYTWSSTNGDITTDIQSIAVESNGWHWYLGSGVQDRVTNQEFYAILFKNMAFVLLGCAFVGVIMVIAIKRYRYTLGEDLPVILSKLDNISHGNLTDDFNLKGGETGIYKGVLEMGGALKNMVNEIQRLTTELNQSCNQMTTSSDVISGNTSSQSEKLNQASVAISQVLSTVVEVAAKATVTSEQTRYAEDNTQQCVTTMTEVEQQMGKLATNLAENTLQLNHVQHQAKDISTIVEEIRAISDQTNLLALNAAIEAARAGEVGRGFAVVADEVRALAYRTQKSTIEIDNVVSKLQEEILLSVSMIQSNTDNIKGVHKNSATTLSSVNSIFSALSTINMHTEQIAASSDEQHAATESISQLVEGLAIAAQENSAQINVTNQTCYKLDNKAVELANIVAGFRV</sequence>
<evidence type="ECO:0000313" key="11">
    <source>
        <dbReference type="EMBL" id="RJX71968.1"/>
    </source>
</evidence>
<dbReference type="SUPFAM" id="SSF58104">
    <property type="entry name" value="Methyl-accepting chemotaxis protein (MCP) signaling domain"/>
    <property type="match status" value="1"/>
</dbReference>
<proteinExistence type="inferred from homology"/>
<comment type="caution">
    <text evidence="11">The sequence shown here is derived from an EMBL/GenBank/DDBJ whole genome shotgun (WGS) entry which is preliminary data.</text>
</comment>
<dbReference type="AlphaFoldDB" id="A0A3A6QL98"/>
<evidence type="ECO:0000256" key="4">
    <source>
        <dbReference type="ARBA" id="ARBA00022989"/>
    </source>
</evidence>
<evidence type="ECO:0000313" key="12">
    <source>
        <dbReference type="Proteomes" id="UP000273252"/>
    </source>
</evidence>
<dbReference type="GO" id="GO:0005886">
    <property type="term" value="C:plasma membrane"/>
    <property type="evidence" value="ECO:0007669"/>
    <property type="project" value="UniProtKB-SubCell"/>
</dbReference>
<dbReference type="PROSITE" id="PS50111">
    <property type="entry name" value="CHEMOTAXIS_TRANSDUC_2"/>
    <property type="match status" value="1"/>
</dbReference>
<dbReference type="RefSeq" id="WP_120030615.1">
    <property type="nucleotide sequence ID" value="NZ_QVMU01000006.1"/>
</dbReference>
<keyword evidence="2" id="KW-1003">Cell membrane</keyword>
<comment type="similarity">
    <text evidence="7">Belongs to the methyl-accepting chemotaxis (MCP) protein family.</text>
</comment>
<reference evidence="11 12" key="1">
    <citation type="submission" date="2018-08" db="EMBL/GenBank/DDBJ databases">
        <title>Vibrio isolated from the Eastern China Marginal Seas.</title>
        <authorList>
            <person name="Li Y."/>
        </authorList>
    </citation>
    <scope>NUCLEOTIDE SEQUENCE [LARGE SCALE GENOMIC DNA]</scope>
    <source>
        <strain evidence="11 12">BEI233</strain>
    </source>
</reference>
<keyword evidence="5 9" id="KW-0472">Membrane</keyword>
<comment type="subcellular location">
    <subcellularLocation>
        <location evidence="1">Cell membrane</location>
        <topology evidence="1">Multi-pass membrane protein</topology>
    </subcellularLocation>
</comment>
<dbReference type="GO" id="GO:0006935">
    <property type="term" value="P:chemotaxis"/>
    <property type="evidence" value="ECO:0007669"/>
    <property type="project" value="UniProtKB-ARBA"/>
</dbReference>
<dbReference type="SMART" id="SM00283">
    <property type="entry name" value="MA"/>
    <property type="match status" value="1"/>
</dbReference>
<evidence type="ECO:0000256" key="7">
    <source>
        <dbReference type="ARBA" id="ARBA00029447"/>
    </source>
</evidence>
<evidence type="ECO:0000256" key="5">
    <source>
        <dbReference type="ARBA" id="ARBA00023136"/>
    </source>
</evidence>
<dbReference type="FunFam" id="1.10.287.950:FF:000001">
    <property type="entry name" value="Methyl-accepting chemotaxis sensory transducer"/>
    <property type="match status" value="1"/>
</dbReference>
<keyword evidence="6 8" id="KW-0807">Transducer</keyword>
<dbReference type="PANTHER" id="PTHR32089">
    <property type="entry name" value="METHYL-ACCEPTING CHEMOTAXIS PROTEIN MCPB"/>
    <property type="match status" value="1"/>
</dbReference>
<dbReference type="Gene3D" id="3.30.450.20">
    <property type="entry name" value="PAS domain"/>
    <property type="match status" value="1"/>
</dbReference>
<dbReference type="Pfam" id="PF00015">
    <property type="entry name" value="MCPsignal"/>
    <property type="match status" value="1"/>
</dbReference>
<dbReference type="Proteomes" id="UP000273252">
    <property type="component" value="Unassembled WGS sequence"/>
</dbReference>
<gene>
    <name evidence="11" type="ORF">DZ860_09055</name>
</gene>
<keyword evidence="3 9" id="KW-0812">Transmembrane</keyword>
<evidence type="ECO:0000256" key="1">
    <source>
        <dbReference type="ARBA" id="ARBA00004651"/>
    </source>
</evidence>
<dbReference type="InterPro" id="IPR004089">
    <property type="entry name" value="MCPsignal_dom"/>
</dbReference>
<evidence type="ECO:0000256" key="3">
    <source>
        <dbReference type="ARBA" id="ARBA00022692"/>
    </source>
</evidence>
<accession>A0A3A6QL98</accession>
<dbReference type="PANTHER" id="PTHR32089:SF119">
    <property type="entry name" value="METHYL-ACCEPTING CHEMOTAXIS PROTEIN CTPL"/>
    <property type="match status" value="1"/>
</dbReference>
<dbReference type="EMBL" id="QVMU01000006">
    <property type="protein sequence ID" value="RJX71968.1"/>
    <property type="molecule type" value="Genomic_DNA"/>
</dbReference>
<protein>
    <submittedName>
        <fullName evidence="11">Methyl-accepting chemotaxis protein</fullName>
    </submittedName>
</protein>
<feature type="transmembrane region" description="Helical" evidence="9">
    <location>
        <begin position="179"/>
        <end position="205"/>
    </location>
</feature>
<evidence type="ECO:0000256" key="9">
    <source>
        <dbReference type="SAM" id="Phobius"/>
    </source>
</evidence>
<dbReference type="OrthoDB" id="2489132at2"/>